<organism evidence="1 2">
    <name type="scientific">Agrobacterium phage OLIVR5</name>
    <dbReference type="NCBI Taxonomy" id="2723773"/>
    <lineage>
        <taxon>Viruses</taxon>
        <taxon>Duplodnaviria</taxon>
        <taxon>Heunggongvirae</taxon>
        <taxon>Uroviricota</taxon>
        <taxon>Caudoviricetes</taxon>
        <taxon>Pootjesviridae</taxon>
        <taxon>Heverleevirus</taxon>
        <taxon>Heverleevirus OLIVR5</taxon>
    </lineage>
</organism>
<reference evidence="1 2" key="1">
    <citation type="submission" date="2020-03" db="EMBL/GenBank/DDBJ databases">
        <authorList>
            <person name="Holtappels D."/>
            <person name="Bomans J.P.J."/>
            <person name="Lavigne R."/>
            <person name="Wagemans J."/>
        </authorList>
    </citation>
    <scope>NUCLEOTIDE SEQUENCE [LARGE SCALE GENOMIC DNA]</scope>
    <source>
        <strain evidence="1 2">OLIVR5</strain>
    </source>
</reference>
<gene>
    <name evidence="1" type="ORF">Ab1vBOLIVR5_gp226</name>
</gene>
<protein>
    <submittedName>
        <fullName evidence="1">Uncharacterized protein</fullName>
    </submittedName>
</protein>
<name>A0A858MSX7_9CAUD</name>
<proteinExistence type="predicted"/>
<evidence type="ECO:0000313" key="2">
    <source>
        <dbReference type="Proteomes" id="UP000671873"/>
    </source>
</evidence>
<dbReference type="EMBL" id="MT234342">
    <property type="protein sequence ID" value="QIW87874.1"/>
    <property type="molecule type" value="Genomic_DNA"/>
</dbReference>
<accession>A0A858MSX7</accession>
<dbReference type="Proteomes" id="UP000671873">
    <property type="component" value="Segment"/>
</dbReference>
<keyword evidence="2" id="KW-1185">Reference proteome</keyword>
<evidence type="ECO:0000313" key="1">
    <source>
        <dbReference type="EMBL" id="QIW87874.1"/>
    </source>
</evidence>
<sequence length="63" mass="6952">MNSGVKFYSFRVRLPSGRTGATGVYADNYTAAVEIANFLFPKMVITVPTQEGKDDNYEENVNG</sequence>